<proteinExistence type="inferred from homology"/>
<keyword evidence="13" id="KW-1185">Reference proteome</keyword>
<dbReference type="InterPro" id="IPR050878">
    <property type="entry name" value="POMC-derived_peptides"/>
</dbReference>
<dbReference type="InterPro" id="IPR013532">
    <property type="entry name" value="Opioid_neuropept"/>
</dbReference>
<accession>A0A3Q3NDX2</accession>
<dbReference type="RefSeq" id="XP_026174633.1">
    <property type="nucleotide sequence ID" value="XM_026318848.1"/>
</dbReference>
<comment type="function">
    <text evidence="2">Endogenous opiate.</text>
</comment>
<evidence type="ECO:0000256" key="4">
    <source>
        <dbReference type="ARBA" id="ARBA00005832"/>
    </source>
</evidence>
<feature type="domain" description="Pro-opiomelanocortin/corticotropin ACTH central region" evidence="11">
    <location>
        <begin position="212"/>
        <end position="252"/>
    </location>
</feature>
<evidence type="ECO:0000256" key="9">
    <source>
        <dbReference type="ARBA" id="ARBA00023205"/>
    </source>
</evidence>
<reference evidence="12" key="2">
    <citation type="submission" date="2025-09" db="UniProtKB">
        <authorList>
            <consortium name="Ensembl"/>
        </authorList>
    </citation>
    <scope>IDENTIFICATION</scope>
</reference>
<dbReference type="STRING" id="205130.ENSMAMP00000030584"/>
<keyword evidence="6" id="KW-0165">Cleavage on pair of basic residues</keyword>
<dbReference type="SMART" id="SM01363">
    <property type="entry name" value="ACTH_domain"/>
    <property type="match status" value="3"/>
</dbReference>
<dbReference type="Pfam" id="PF08035">
    <property type="entry name" value="Op_neuropeptide"/>
    <property type="match status" value="1"/>
</dbReference>
<dbReference type="Pfam" id="PF00976">
    <property type="entry name" value="ACTH_domain"/>
    <property type="match status" value="3"/>
</dbReference>
<dbReference type="PANTHER" id="PTHR11416:SF7">
    <property type="entry name" value="PRO-OPIOMELANOCORTIN"/>
    <property type="match status" value="1"/>
</dbReference>
<dbReference type="OrthoDB" id="8962839at2759"/>
<evidence type="ECO:0000256" key="2">
    <source>
        <dbReference type="ARBA" id="ARBA00003192"/>
    </source>
</evidence>
<feature type="domain" description="Pro-opiomelanocortin/corticotropin ACTH central region" evidence="11">
    <location>
        <begin position="99"/>
        <end position="128"/>
    </location>
</feature>
<dbReference type="InParanoid" id="A0A3Q3NDX2"/>
<keyword evidence="5" id="KW-0964">Secreted</keyword>
<evidence type="ECO:0000313" key="12">
    <source>
        <dbReference type="Ensembl" id="ENSMAMP00000030584.1"/>
    </source>
</evidence>
<keyword evidence="7" id="KW-0372">Hormone</keyword>
<protein>
    <submittedName>
        <fullName evidence="12">Pro-opiomelanocortin-like</fullName>
    </submittedName>
</protein>
<evidence type="ECO:0000256" key="5">
    <source>
        <dbReference type="ARBA" id="ARBA00022525"/>
    </source>
</evidence>
<dbReference type="GeneTree" id="ENSGT00390000016811"/>
<dbReference type="PRINTS" id="PR00383">
    <property type="entry name" value="MELANOCORTIN"/>
</dbReference>
<evidence type="ECO:0000256" key="10">
    <source>
        <dbReference type="SAM" id="SignalP"/>
    </source>
</evidence>
<dbReference type="Proteomes" id="UP000261640">
    <property type="component" value="Unplaced"/>
</dbReference>
<dbReference type="RefSeq" id="XP_026174632.1">
    <property type="nucleotide sequence ID" value="XM_026318847.1"/>
</dbReference>
<name>A0A3Q3NDX2_9TELE</name>
<dbReference type="PANTHER" id="PTHR11416">
    <property type="entry name" value="PRO-OPIOMELANOCORTIN"/>
    <property type="match status" value="1"/>
</dbReference>
<dbReference type="GO" id="GO:0005576">
    <property type="term" value="C:extracellular region"/>
    <property type="evidence" value="ECO:0007669"/>
    <property type="project" value="UniProtKB-SubCell"/>
</dbReference>
<organism evidence="12 13">
    <name type="scientific">Mastacembelus armatus</name>
    <name type="common">zig-zag eel</name>
    <dbReference type="NCBI Taxonomy" id="205130"/>
    <lineage>
        <taxon>Eukaryota</taxon>
        <taxon>Metazoa</taxon>
        <taxon>Chordata</taxon>
        <taxon>Craniata</taxon>
        <taxon>Vertebrata</taxon>
        <taxon>Euteleostomi</taxon>
        <taxon>Actinopterygii</taxon>
        <taxon>Neopterygii</taxon>
        <taxon>Teleostei</taxon>
        <taxon>Neoteleostei</taxon>
        <taxon>Acanthomorphata</taxon>
        <taxon>Anabantaria</taxon>
        <taxon>Synbranchiformes</taxon>
        <taxon>Mastacembelidae</taxon>
        <taxon>Mastacembelus</taxon>
    </lineage>
</organism>
<comment type="subcellular location">
    <subcellularLocation>
        <location evidence="3">Secreted</location>
    </subcellularLocation>
</comment>
<evidence type="ECO:0000313" key="13">
    <source>
        <dbReference type="Proteomes" id="UP000261640"/>
    </source>
</evidence>
<keyword evidence="8 10" id="KW-0732">Signal</keyword>
<evidence type="ECO:0000259" key="11">
    <source>
        <dbReference type="SMART" id="SM01363"/>
    </source>
</evidence>
<reference evidence="12" key="1">
    <citation type="submission" date="2025-08" db="UniProtKB">
        <authorList>
            <consortium name="Ensembl"/>
        </authorList>
    </citation>
    <scope>IDENTIFICATION</scope>
</reference>
<dbReference type="InterPro" id="IPR013531">
    <property type="entry name" value="Mcrtin_ACTH_cent"/>
</dbReference>
<dbReference type="InterPro" id="IPR001941">
    <property type="entry name" value="PMOC"/>
</dbReference>
<feature type="domain" description="Pro-opiomelanocortin/corticotropin ACTH central region" evidence="11">
    <location>
        <begin position="129"/>
        <end position="169"/>
    </location>
</feature>
<evidence type="ECO:0000256" key="8">
    <source>
        <dbReference type="ARBA" id="ARBA00022729"/>
    </source>
</evidence>
<evidence type="ECO:0000256" key="3">
    <source>
        <dbReference type="ARBA" id="ARBA00004613"/>
    </source>
</evidence>
<evidence type="ECO:0000256" key="6">
    <source>
        <dbReference type="ARBA" id="ARBA00022685"/>
    </source>
</evidence>
<dbReference type="Ensembl" id="ENSMAMT00000031382.2">
    <property type="protein sequence ID" value="ENSMAMP00000030584.1"/>
    <property type="gene ID" value="ENSMAMG00000020630.2"/>
</dbReference>
<sequence>MVCLCWLLLVVMPYMCIHGFGSACWNTSICNNLSNKERILDCIHLCMSMIKTEFPELNVLALKNNDNVDLLLNILLTSLASEDTIPVPDLEAHSDERRSYTMEHFRWGKLSNDKILKPKLTAHQNERRSYSMEHFRWGKPAGRKRRPVRVFPSSLEGGDSFEGYFPHQVRRQLSKDEENGNQNQKCNQNQALARVSSQPQVLANLQDRKDETYQMRHFRWGGPSASKRNGRFMKVWDEKPEGLLIKLFRNVIVKDVLRTKG</sequence>
<keyword evidence="9" id="KW-0257">Endorphin</keyword>
<dbReference type="GO" id="GO:0005184">
    <property type="term" value="F:neuropeptide hormone activity"/>
    <property type="evidence" value="ECO:0007669"/>
    <property type="project" value="TreeGrafter"/>
</dbReference>
<evidence type="ECO:0000256" key="1">
    <source>
        <dbReference type="ARBA" id="ARBA00002965"/>
    </source>
</evidence>
<dbReference type="GeneID" id="113137299"/>
<dbReference type="InterPro" id="IPR013593">
    <property type="entry name" value="Melanocortin_N"/>
</dbReference>
<dbReference type="GO" id="GO:0007218">
    <property type="term" value="P:neuropeptide signaling pathway"/>
    <property type="evidence" value="ECO:0007669"/>
    <property type="project" value="UniProtKB-KW"/>
</dbReference>
<feature type="signal peptide" evidence="10">
    <location>
        <begin position="1"/>
        <end position="19"/>
    </location>
</feature>
<dbReference type="AlphaFoldDB" id="A0A3Q3NDX2"/>
<comment type="function">
    <text evidence="1">Stimulates the adrenal glands to release cortisol.</text>
</comment>
<evidence type="ECO:0000256" key="7">
    <source>
        <dbReference type="ARBA" id="ARBA00022702"/>
    </source>
</evidence>
<dbReference type="Pfam" id="PF08384">
    <property type="entry name" value="NPP"/>
    <property type="match status" value="1"/>
</dbReference>
<comment type="similarity">
    <text evidence="4">Belongs to the POMC family.</text>
</comment>
<feature type="chain" id="PRO_5018693422" evidence="10">
    <location>
        <begin position="20"/>
        <end position="261"/>
    </location>
</feature>